<dbReference type="GO" id="GO:0006629">
    <property type="term" value="P:lipid metabolic process"/>
    <property type="evidence" value="ECO:0007669"/>
    <property type="project" value="InterPro"/>
</dbReference>
<evidence type="ECO:0000313" key="2">
    <source>
        <dbReference type="Proteomes" id="UP000295696"/>
    </source>
</evidence>
<name>A0A4R3IPS6_9RHOB</name>
<keyword evidence="1" id="KW-0012">Acyltransferase</keyword>
<organism evidence="1 2">
    <name type="scientific">Primorskyibacter sedentarius</name>
    <dbReference type="NCBI Taxonomy" id="745311"/>
    <lineage>
        <taxon>Bacteria</taxon>
        <taxon>Pseudomonadati</taxon>
        <taxon>Pseudomonadota</taxon>
        <taxon>Alphaproteobacteria</taxon>
        <taxon>Rhodobacterales</taxon>
        <taxon>Roseobacteraceae</taxon>
        <taxon>Primorskyibacter</taxon>
    </lineage>
</organism>
<dbReference type="AlphaFoldDB" id="A0A4R3IPS6"/>
<dbReference type="InterPro" id="IPR029058">
    <property type="entry name" value="AB_hydrolase_fold"/>
</dbReference>
<proteinExistence type="predicted"/>
<keyword evidence="2" id="KW-1185">Reference proteome</keyword>
<dbReference type="GO" id="GO:0008374">
    <property type="term" value="F:O-acyltransferase activity"/>
    <property type="evidence" value="ECO:0007669"/>
    <property type="project" value="InterPro"/>
</dbReference>
<reference evidence="1 2" key="1">
    <citation type="submission" date="2019-03" db="EMBL/GenBank/DDBJ databases">
        <title>Genomic Encyclopedia of Type Strains, Phase IV (KMG-IV): sequencing the most valuable type-strain genomes for metagenomic binning, comparative biology and taxonomic classification.</title>
        <authorList>
            <person name="Goeker M."/>
        </authorList>
    </citation>
    <scope>NUCLEOTIDE SEQUENCE [LARGE SCALE GENOMIC DNA]</scope>
    <source>
        <strain evidence="1 2">DSM 104836</strain>
    </source>
</reference>
<evidence type="ECO:0000313" key="1">
    <source>
        <dbReference type="EMBL" id="TCS51117.1"/>
    </source>
</evidence>
<dbReference type="RefSeq" id="WP_132248913.1">
    <property type="nucleotide sequence ID" value="NZ_SLZU01000043.1"/>
</dbReference>
<dbReference type="Gene3D" id="3.40.50.1820">
    <property type="entry name" value="alpha/beta hydrolase"/>
    <property type="match status" value="1"/>
</dbReference>
<protein>
    <submittedName>
        <fullName evidence="1">Lecithin:cholesterol acyltransferase</fullName>
    </submittedName>
</protein>
<dbReference type="SUPFAM" id="SSF53474">
    <property type="entry name" value="alpha/beta-Hydrolases"/>
    <property type="match status" value="1"/>
</dbReference>
<dbReference type="EMBL" id="SLZU01000043">
    <property type="protein sequence ID" value="TCS51117.1"/>
    <property type="molecule type" value="Genomic_DNA"/>
</dbReference>
<gene>
    <name evidence="1" type="ORF">EDD52_1437</name>
</gene>
<dbReference type="OrthoDB" id="869379at2"/>
<comment type="caution">
    <text evidence="1">The sequence shown here is derived from an EMBL/GenBank/DDBJ whole genome shotgun (WGS) entry which is preliminary data.</text>
</comment>
<dbReference type="PANTHER" id="PTHR11440">
    <property type="entry name" value="LECITHIN-CHOLESTEROL ACYLTRANSFERASE-RELATED"/>
    <property type="match status" value="1"/>
</dbReference>
<dbReference type="Proteomes" id="UP000295696">
    <property type="component" value="Unassembled WGS sequence"/>
</dbReference>
<dbReference type="Pfam" id="PF02450">
    <property type="entry name" value="LCAT"/>
    <property type="match status" value="1"/>
</dbReference>
<dbReference type="InterPro" id="IPR003386">
    <property type="entry name" value="LACT/PDAT_acylTrfase"/>
</dbReference>
<keyword evidence="1" id="KW-0808">Transferase</keyword>
<sequence length="454" mass="48954">MEVVVFLPGILGSELRTADDRKVWPPDVTEAIGELAQWKIDALLDETPLKAPSVVEKVCLKNIYRGFLRDLEDAGFTRNGTSKRLELMPYDWRLDLLEVTAPDIADRLDALVADGATRIHLVAHSMGGLVARILVQDPQYAGRPWRPALHQTITMASPFRGAVVALVRLLGMEKVTGIPGRAFAALKGKPSLRAPYQLLPPPGEPIVWTVKGQQVRTLDLYGDFGRQNGFLEASLNANRELHDILARPWPDDIGAFQFAGTGFTTATRMADAGALKRVDDDNSGDQTVPLTSAAGGDLPTMILPGEHSDIINNRKLRQTVRALLGVSGNVVIYSAGDPVAGAVGQSLQLSVPVLGVVGQRGQFRTEALVSLAQPLEADVELQLSIRALTPRGEIDEAFDAIERRVGMVQGATDLTIVLREALEPGIYELQARLPDGTVGSDRLLVQATGGGENP</sequence>
<accession>A0A4R3IPS6</accession>